<dbReference type="Pfam" id="PF02575">
    <property type="entry name" value="YbaB_DNA_bd"/>
    <property type="match status" value="1"/>
</dbReference>
<accession>A0ABW4G0S6</accession>
<evidence type="ECO:0000313" key="1">
    <source>
        <dbReference type="EMBL" id="MFD1536335.1"/>
    </source>
</evidence>
<dbReference type="Proteomes" id="UP001597097">
    <property type="component" value="Unassembled WGS sequence"/>
</dbReference>
<proteinExistence type="predicted"/>
<gene>
    <name evidence="1" type="ORF">ACFSJ0_04760</name>
</gene>
<dbReference type="RefSeq" id="WP_219531580.1">
    <property type="nucleotide sequence ID" value="NZ_JAHKRM010000011.1"/>
</dbReference>
<dbReference type="InterPro" id="IPR004401">
    <property type="entry name" value="YbaB/EbfC"/>
</dbReference>
<keyword evidence="2" id="KW-1185">Reference proteome</keyword>
<sequence length="131" mass="14304">MFDVTPEELEKISRQADEAMVKLGEAMRGLRDVTGEATAADGKIKATVEADGLVRDLRLDPRVLRTMGIDELSEAIVEALRAAQMSVREQMEEQVRAVGVDHAAPLSMDPAEARARLDSLQADFIAALQSR</sequence>
<evidence type="ECO:0000313" key="2">
    <source>
        <dbReference type="Proteomes" id="UP001597097"/>
    </source>
</evidence>
<protein>
    <submittedName>
        <fullName evidence="1">YbaB/EbfC family nucleoid-associated protein</fullName>
    </submittedName>
</protein>
<reference evidence="2" key="1">
    <citation type="journal article" date="2019" name="Int. J. Syst. Evol. Microbiol.">
        <title>The Global Catalogue of Microorganisms (GCM) 10K type strain sequencing project: providing services to taxonomists for standard genome sequencing and annotation.</title>
        <authorList>
            <consortium name="The Broad Institute Genomics Platform"/>
            <consortium name="The Broad Institute Genome Sequencing Center for Infectious Disease"/>
            <person name="Wu L."/>
            <person name="Ma J."/>
        </authorList>
    </citation>
    <scope>NUCLEOTIDE SEQUENCE [LARGE SCALE GENOMIC DNA]</scope>
    <source>
        <strain evidence="2">CGMCC 1.15399</strain>
    </source>
</reference>
<name>A0ABW4G0S6_9ACTN</name>
<dbReference type="EMBL" id="JBHUCM010000005">
    <property type="protein sequence ID" value="MFD1536335.1"/>
    <property type="molecule type" value="Genomic_DNA"/>
</dbReference>
<comment type="caution">
    <text evidence="1">The sequence shown here is derived from an EMBL/GenBank/DDBJ whole genome shotgun (WGS) entry which is preliminary data.</text>
</comment>
<organism evidence="1 2">
    <name type="scientific">Nonomuraea guangzhouensis</name>
    <dbReference type="NCBI Taxonomy" id="1291555"/>
    <lineage>
        <taxon>Bacteria</taxon>
        <taxon>Bacillati</taxon>
        <taxon>Actinomycetota</taxon>
        <taxon>Actinomycetes</taxon>
        <taxon>Streptosporangiales</taxon>
        <taxon>Streptosporangiaceae</taxon>
        <taxon>Nonomuraea</taxon>
    </lineage>
</organism>